<dbReference type="RefSeq" id="WP_245946376.1">
    <property type="nucleotide sequence ID" value="NZ_QLLN01000004.1"/>
</dbReference>
<organism evidence="6 7">
    <name type="scientific">Arenibacter echinorum</name>
    <dbReference type="NCBI Taxonomy" id="440515"/>
    <lineage>
        <taxon>Bacteria</taxon>
        <taxon>Pseudomonadati</taxon>
        <taxon>Bacteroidota</taxon>
        <taxon>Flavobacteriia</taxon>
        <taxon>Flavobacteriales</taxon>
        <taxon>Flavobacteriaceae</taxon>
        <taxon>Arenibacter</taxon>
    </lineage>
</organism>
<sequence>MLILVVGLFVHRSAQEKGTKLMEYNKIRITADQAIRIALENFNIQGTAKPLPGEIDFNFKIDTPNGKAYILKISRPDENTDYLGFQQKLLQYAAKNGLDLTVPRVISDKNGSSISETKDEAGRIRKVRLLSWISGRVWSGVNPQLDNLRYSLGEQCGRLTRALQGFDHPQAHRKFVWDISEGDWTTEYLNLFRNVDKEVISYFQDQFHLAQPSYAGLRQAVVHNDANDNNVIVSSDLIAPKVVCAIDFGDSVYTQIINDLAVVCAYAIMHHNDPLQASLPIIRGYNNAFPLLENELEHLYMAIAMRLVISVTKSAINKEKEPDNTYLLISEKPAWELLRKWKDINADFAHYSFREACGFTAHPMEGKFKLWSQGQSFSLGKLFPSIGFNEVHALDLSVSSKWLGHEKDFNDLDFFQYKLNKLQRKYLANILAGGYLEPRPIYTTSSYDKIGNNGRESRSIHLGVDFWLPASSAVHALFDGEVVTAVNDAGDKEYGGLVILKHQEEGLEFYTLYGHLSVASATKYEVGTKIKAGDVIGVLGNWPENGNWAPHLHFQIMLSMLHYKIDFPGVAYHNQISVWKSLCPDPNLLFKTKGLEGSQATSNSDIIDYRKQHLGKSLSLQYKVPIKMVRGAGQYLMDQYGRKYLDTVNNVAHVGHEHPEVVRVGQEQMALINTNSRYLHENINELAKELLETLPPELSVLHFVNSGSEANELAIRMVKAVTGERDVIASEVGYHGNSNMCIDISSYKFDGKGGKGAPEHTHIFPLPDAFRGKYRGKNIDGHYAEEVKVQIDKIHAKGRGVGGFIIEPIISCGGQIELPEGFLAKAYQYVREADGLCISDEVQVGCGRMGSTFWGFQLHGVVPDIVTIGKPLGNGHPLAAVACTQEIADKFANGMEYFNTFGGNPVSCAIGAEVLRVVKREKLQSHALEVGNYLKKELMALALNFPIIGDVRGQGLFLGIELVNARREPLAAQTDYLANRMKDHGILMSTDGPDHNVLKIKPPMVFSQENAEELVFYLKKIMAEDFMKL</sequence>
<dbReference type="Gene3D" id="3.90.1150.10">
    <property type="entry name" value="Aspartate Aminotransferase, domain 1"/>
    <property type="match status" value="1"/>
</dbReference>
<dbReference type="SUPFAM" id="SSF53383">
    <property type="entry name" value="PLP-dependent transferases"/>
    <property type="match status" value="1"/>
</dbReference>
<evidence type="ECO:0000259" key="5">
    <source>
        <dbReference type="Pfam" id="PF01636"/>
    </source>
</evidence>
<evidence type="ECO:0000256" key="1">
    <source>
        <dbReference type="ARBA" id="ARBA00001933"/>
    </source>
</evidence>
<comment type="cofactor">
    <cofactor evidence="1">
        <name>pyridoxal 5'-phosphate</name>
        <dbReference type="ChEBI" id="CHEBI:597326"/>
    </cofactor>
</comment>
<dbReference type="InterPro" id="IPR011009">
    <property type="entry name" value="Kinase-like_dom_sf"/>
</dbReference>
<reference evidence="6 7" key="1">
    <citation type="submission" date="2018-06" db="EMBL/GenBank/DDBJ databases">
        <title>Genomic Encyclopedia of Archaeal and Bacterial Type Strains, Phase II (KMG-II): from individual species to whole genera.</title>
        <authorList>
            <person name="Goeker M."/>
        </authorList>
    </citation>
    <scope>NUCLEOTIDE SEQUENCE [LARGE SCALE GENOMIC DNA]</scope>
    <source>
        <strain evidence="6 7">DSM 23522</strain>
    </source>
</reference>
<dbReference type="InterPro" id="IPR015424">
    <property type="entry name" value="PyrdxlP-dep_Trfase"/>
</dbReference>
<keyword evidence="3" id="KW-0663">Pyridoxal phosphate</keyword>
<dbReference type="CDD" id="cd12797">
    <property type="entry name" value="M23_peptidase"/>
    <property type="match status" value="1"/>
</dbReference>
<feature type="domain" description="M23ase beta-sheet core" evidence="4">
    <location>
        <begin position="460"/>
        <end position="557"/>
    </location>
</feature>
<dbReference type="Gene3D" id="3.40.640.10">
    <property type="entry name" value="Type I PLP-dependent aspartate aminotransferase-like (Major domain)"/>
    <property type="match status" value="1"/>
</dbReference>
<dbReference type="PROSITE" id="PS00600">
    <property type="entry name" value="AA_TRANSFER_CLASS_3"/>
    <property type="match status" value="1"/>
</dbReference>
<dbReference type="Pfam" id="PF01551">
    <property type="entry name" value="Peptidase_M23"/>
    <property type="match status" value="1"/>
</dbReference>
<dbReference type="Gene3D" id="3.30.200.20">
    <property type="entry name" value="Phosphorylase Kinase, domain 1"/>
    <property type="match status" value="1"/>
</dbReference>
<keyword evidence="6" id="KW-0808">Transferase</keyword>
<dbReference type="Pfam" id="PF00202">
    <property type="entry name" value="Aminotran_3"/>
    <property type="match status" value="1"/>
</dbReference>
<dbReference type="InterPro" id="IPR016047">
    <property type="entry name" value="M23ase_b-sheet_dom"/>
</dbReference>
<evidence type="ECO:0000313" key="7">
    <source>
        <dbReference type="Proteomes" id="UP000249696"/>
    </source>
</evidence>
<evidence type="ECO:0000256" key="3">
    <source>
        <dbReference type="ARBA" id="ARBA00022898"/>
    </source>
</evidence>
<keyword evidence="7" id="KW-1185">Reference proteome</keyword>
<evidence type="ECO:0000259" key="4">
    <source>
        <dbReference type="Pfam" id="PF01551"/>
    </source>
</evidence>
<protein>
    <submittedName>
        <fullName evidence="6">4-aminobutyrate aminotransferase-like enzyme</fullName>
    </submittedName>
</protein>
<dbReference type="NCBIfam" id="NF004799">
    <property type="entry name" value="PRK06148.1"/>
    <property type="match status" value="1"/>
</dbReference>
<dbReference type="InterPro" id="IPR015422">
    <property type="entry name" value="PyrdxlP-dep_Trfase_small"/>
</dbReference>
<dbReference type="SUPFAM" id="SSF51261">
    <property type="entry name" value="Duplicated hybrid motif"/>
    <property type="match status" value="1"/>
</dbReference>
<gene>
    <name evidence="6" type="ORF">LV92_02595</name>
</gene>
<name>A0A327R7X3_9FLAO</name>
<dbReference type="GO" id="GO:0008483">
    <property type="term" value="F:transaminase activity"/>
    <property type="evidence" value="ECO:0007669"/>
    <property type="project" value="UniProtKB-KW"/>
</dbReference>
<dbReference type="InterPro" id="IPR011055">
    <property type="entry name" value="Dup_hybrid_motif"/>
</dbReference>
<dbReference type="GO" id="GO:0030170">
    <property type="term" value="F:pyridoxal phosphate binding"/>
    <property type="evidence" value="ECO:0007669"/>
    <property type="project" value="InterPro"/>
</dbReference>
<dbReference type="Gene3D" id="2.70.70.10">
    <property type="entry name" value="Glucose Permease (Domain IIA)"/>
    <property type="match status" value="1"/>
</dbReference>
<proteinExistence type="inferred from homology"/>
<dbReference type="Proteomes" id="UP000249696">
    <property type="component" value="Unassembled WGS sequence"/>
</dbReference>
<dbReference type="InterPro" id="IPR002575">
    <property type="entry name" value="Aminoglycoside_PTrfase"/>
</dbReference>
<evidence type="ECO:0000313" key="6">
    <source>
        <dbReference type="EMBL" id="RAJ11663.1"/>
    </source>
</evidence>
<dbReference type="PANTHER" id="PTHR45688">
    <property type="match status" value="1"/>
</dbReference>
<dbReference type="PANTHER" id="PTHR45688:SF13">
    <property type="entry name" value="ALANINE--GLYOXYLATE AMINOTRANSFERASE 2-LIKE"/>
    <property type="match status" value="1"/>
</dbReference>
<comment type="caution">
    <text evidence="6">The sequence shown here is derived from an EMBL/GenBank/DDBJ whole genome shotgun (WGS) entry which is preliminary data.</text>
</comment>
<dbReference type="InterPro" id="IPR005814">
    <property type="entry name" value="Aminotrans_3"/>
</dbReference>
<dbReference type="Gene3D" id="3.90.1200.10">
    <property type="match status" value="1"/>
</dbReference>
<feature type="domain" description="Aminoglycoside phosphotransferase" evidence="5">
    <location>
        <begin position="48"/>
        <end position="276"/>
    </location>
</feature>
<accession>A0A327R7X3</accession>
<keyword evidence="6" id="KW-0032">Aminotransferase</keyword>
<evidence type="ECO:0000256" key="2">
    <source>
        <dbReference type="ARBA" id="ARBA00008954"/>
    </source>
</evidence>
<dbReference type="Pfam" id="PF01636">
    <property type="entry name" value="APH"/>
    <property type="match status" value="1"/>
</dbReference>
<dbReference type="SUPFAM" id="SSF56112">
    <property type="entry name" value="Protein kinase-like (PK-like)"/>
    <property type="match status" value="1"/>
</dbReference>
<comment type="similarity">
    <text evidence="2">Belongs to the class-III pyridoxal-phosphate-dependent aminotransferase family.</text>
</comment>
<dbReference type="EMBL" id="QLLN01000004">
    <property type="protein sequence ID" value="RAJ11663.1"/>
    <property type="molecule type" value="Genomic_DNA"/>
</dbReference>
<dbReference type="CDD" id="cd00610">
    <property type="entry name" value="OAT_like"/>
    <property type="match status" value="1"/>
</dbReference>
<dbReference type="AlphaFoldDB" id="A0A327R7X3"/>
<dbReference type="InterPro" id="IPR049704">
    <property type="entry name" value="Aminotrans_3_PPA_site"/>
</dbReference>
<dbReference type="InterPro" id="IPR015421">
    <property type="entry name" value="PyrdxlP-dep_Trfase_major"/>
</dbReference>